<sequence>MSKVLVLYSSPIQSEKSISTLLTKKFVELYKKNNENDQIKELDLNELEMARLSQTSKNMPKTYSEELSNKYINLLKETDKLIISCPMINFNVPVVLKNFLDRIAVANKTFSYKYSAKGGSIGLLDNLTVKIIATQGAPEGWYQWAGHTSFLEGIWNFFGAKLSPTILVAGTKVKPYFEMQPQEIVEDNIKLLEKHAKNF</sequence>
<dbReference type="AlphaFoldDB" id="A0A3Q9VAJ7"/>
<feature type="binding site" evidence="6">
    <location>
        <position position="10"/>
    </location>
    <ligand>
        <name>FMN</name>
        <dbReference type="ChEBI" id="CHEBI:58210"/>
    </ligand>
</feature>
<dbReference type="InterPro" id="IPR050104">
    <property type="entry name" value="FMN-dep_NADH:Q_OxRdtase_AzoR1"/>
</dbReference>
<dbReference type="GO" id="GO:0010181">
    <property type="term" value="F:FMN binding"/>
    <property type="evidence" value="ECO:0007669"/>
    <property type="project" value="UniProtKB-UniRule"/>
</dbReference>
<feature type="domain" description="Flavodoxin-like fold" evidence="7">
    <location>
        <begin position="2"/>
        <end position="182"/>
    </location>
</feature>
<comment type="caution">
    <text evidence="6">Lacks conserved residue(s) required for the propagation of feature annotation.</text>
</comment>
<comment type="subunit">
    <text evidence="6">Homodimer.</text>
</comment>
<dbReference type="SUPFAM" id="SSF52218">
    <property type="entry name" value="Flavoproteins"/>
    <property type="match status" value="1"/>
</dbReference>
<dbReference type="InterPro" id="IPR003680">
    <property type="entry name" value="Flavodoxin_fold"/>
</dbReference>
<dbReference type="Proteomes" id="UP000256585">
    <property type="component" value="Chromosome"/>
</dbReference>
<dbReference type="EMBL" id="CP033058">
    <property type="protein sequence ID" value="AZZ65778.1"/>
    <property type="molecule type" value="Genomic_DNA"/>
</dbReference>
<gene>
    <name evidence="6" type="primary">azoR</name>
    <name evidence="8" type="ORF">DMC14_003240</name>
</gene>
<organism evidence="8 9">
    <name type="scientific">Metamycoplasma phocicerebrale</name>
    <dbReference type="NCBI Taxonomy" id="142649"/>
    <lineage>
        <taxon>Bacteria</taxon>
        <taxon>Bacillati</taxon>
        <taxon>Mycoplasmatota</taxon>
        <taxon>Mycoplasmoidales</taxon>
        <taxon>Metamycoplasmataceae</taxon>
        <taxon>Metamycoplasma</taxon>
    </lineage>
</organism>
<dbReference type="GO" id="GO:0016652">
    <property type="term" value="F:oxidoreductase activity, acting on NAD(P)H as acceptor"/>
    <property type="evidence" value="ECO:0007669"/>
    <property type="project" value="UniProtKB-UniRule"/>
</dbReference>
<dbReference type="PANTHER" id="PTHR43741">
    <property type="entry name" value="FMN-DEPENDENT NADH-AZOREDUCTASE 1"/>
    <property type="match status" value="1"/>
</dbReference>
<evidence type="ECO:0000256" key="5">
    <source>
        <dbReference type="ARBA" id="ARBA00048542"/>
    </source>
</evidence>
<evidence type="ECO:0000259" key="7">
    <source>
        <dbReference type="Pfam" id="PF02525"/>
    </source>
</evidence>
<keyword evidence="2 6" id="KW-0288">FMN</keyword>
<dbReference type="InterPro" id="IPR029039">
    <property type="entry name" value="Flavoprotein-like_sf"/>
</dbReference>
<dbReference type="GO" id="GO:0009055">
    <property type="term" value="F:electron transfer activity"/>
    <property type="evidence" value="ECO:0007669"/>
    <property type="project" value="UniProtKB-UniRule"/>
</dbReference>
<keyword evidence="9" id="KW-1185">Reference proteome</keyword>
<comment type="catalytic activity">
    <reaction evidence="5">
        <text>N,N-dimethyl-1,4-phenylenediamine + anthranilate + 2 NAD(+) = 2-(4-dimethylaminophenyl)diazenylbenzoate + 2 NADH + 2 H(+)</text>
        <dbReference type="Rhea" id="RHEA:55872"/>
        <dbReference type="ChEBI" id="CHEBI:15378"/>
        <dbReference type="ChEBI" id="CHEBI:15783"/>
        <dbReference type="ChEBI" id="CHEBI:16567"/>
        <dbReference type="ChEBI" id="CHEBI:57540"/>
        <dbReference type="ChEBI" id="CHEBI:57945"/>
        <dbReference type="ChEBI" id="CHEBI:71579"/>
        <dbReference type="EC" id="1.7.1.17"/>
    </reaction>
    <physiologicalReaction direction="right-to-left" evidence="5">
        <dbReference type="Rhea" id="RHEA:55874"/>
    </physiologicalReaction>
</comment>
<feature type="binding site" evidence="6">
    <location>
        <begin position="17"/>
        <end position="19"/>
    </location>
    <ligand>
        <name>FMN</name>
        <dbReference type="ChEBI" id="CHEBI:58210"/>
    </ligand>
</feature>
<proteinExistence type="inferred from homology"/>
<keyword evidence="1 6" id="KW-0285">Flavoprotein</keyword>
<dbReference type="Gene3D" id="3.40.50.360">
    <property type="match status" value="1"/>
</dbReference>
<comment type="function">
    <text evidence="6">Also exhibits azoreductase activity. Catalyzes the reductive cleavage of the azo bond in aromatic azo compounds to the corresponding amines.</text>
</comment>
<dbReference type="InterPro" id="IPR023048">
    <property type="entry name" value="NADH:quinone_OxRdtase_FMN_depd"/>
</dbReference>
<protein>
    <recommendedName>
        <fullName evidence="6">FMN dependent NADH:quinone oxidoreductase</fullName>
        <ecNumber evidence="6">1.6.5.-</ecNumber>
    </recommendedName>
    <alternativeName>
        <fullName evidence="6">Azo-dye reductase</fullName>
    </alternativeName>
    <alternativeName>
        <fullName evidence="6">FMN-dependent NADH-azo compound oxidoreductase</fullName>
    </alternativeName>
    <alternativeName>
        <fullName evidence="6">FMN-dependent NADH-azoreductase</fullName>
        <ecNumber evidence="6">1.7.1.17</ecNumber>
    </alternativeName>
</protein>
<dbReference type="EC" id="1.7.1.17" evidence="6"/>
<keyword evidence="4 6" id="KW-0520">NAD</keyword>
<dbReference type="PANTHER" id="PTHR43741:SF4">
    <property type="entry name" value="FMN-DEPENDENT NADH:QUINONE OXIDOREDUCTASE"/>
    <property type="match status" value="1"/>
</dbReference>
<evidence type="ECO:0000313" key="8">
    <source>
        <dbReference type="EMBL" id="AZZ65778.1"/>
    </source>
</evidence>
<comment type="catalytic activity">
    <reaction evidence="6">
        <text>2 a quinone + NADH + H(+) = 2 a 1,4-benzosemiquinone + NAD(+)</text>
        <dbReference type="Rhea" id="RHEA:65952"/>
        <dbReference type="ChEBI" id="CHEBI:15378"/>
        <dbReference type="ChEBI" id="CHEBI:57540"/>
        <dbReference type="ChEBI" id="CHEBI:57945"/>
        <dbReference type="ChEBI" id="CHEBI:132124"/>
        <dbReference type="ChEBI" id="CHEBI:134225"/>
    </reaction>
</comment>
<reference evidence="8" key="1">
    <citation type="submission" date="2019-03" db="EMBL/GenBank/DDBJ databases">
        <title>Draft Sequence and Annotation of the Mycoplasma phocicerebrale Strain 1049T Genome.</title>
        <authorList>
            <person name="Frasca S.Jr."/>
            <person name="Kutish G.F."/>
            <person name="Castellanos Gell J."/>
            <person name="Michaels D.L."/>
            <person name="Brown D.R."/>
        </authorList>
    </citation>
    <scope>NUCLEOTIDE SEQUENCE</scope>
    <source>
        <strain evidence="8">1049</strain>
    </source>
</reference>
<dbReference type="Pfam" id="PF02525">
    <property type="entry name" value="Flavodoxin_2"/>
    <property type="match status" value="1"/>
</dbReference>
<comment type="similarity">
    <text evidence="6">Belongs to the azoreductase type 1 family.</text>
</comment>
<dbReference type="HAMAP" id="MF_01216">
    <property type="entry name" value="Azoreductase_type1"/>
    <property type="match status" value="1"/>
</dbReference>
<comment type="function">
    <text evidence="6">Quinone reductase that provides resistance to thiol-specific stress caused by electrophilic quinones.</text>
</comment>
<comment type="cofactor">
    <cofactor evidence="6">
        <name>FMN</name>
        <dbReference type="ChEBI" id="CHEBI:58210"/>
    </cofactor>
    <text evidence="6">Binds 1 FMN per subunit.</text>
</comment>
<evidence type="ECO:0000256" key="3">
    <source>
        <dbReference type="ARBA" id="ARBA00023002"/>
    </source>
</evidence>
<evidence type="ECO:0000256" key="6">
    <source>
        <dbReference type="HAMAP-Rule" id="MF_01216"/>
    </source>
</evidence>
<evidence type="ECO:0000256" key="4">
    <source>
        <dbReference type="ARBA" id="ARBA00023027"/>
    </source>
</evidence>
<evidence type="ECO:0000256" key="2">
    <source>
        <dbReference type="ARBA" id="ARBA00022643"/>
    </source>
</evidence>
<name>A0A3Q9VAJ7_9BACT</name>
<dbReference type="KEGG" id="mphc:DMC14_003240"/>
<dbReference type="RefSeq" id="WP_116171400.1">
    <property type="nucleotide sequence ID" value="NZ_CP033058.2"/>
</dbReference>
<keyword evidence="3 6" id="KW-0560">Oxidoreductase</keyword>
<accession>A0A3Q9VAJ7</accession>
<evidence type="ECO:0000256" key="1">
    <source>
        <dbReference type="ARBA" id="ARBA00022630"/>
    </source>
</evidence>
<dbReference type="OrthoDB" id="9805013at2"/>
<dbReference type="NCBIfam" id="NF002370">
    <property type="entry name" value="PRK01355.1"/>
    <property type="match status" value="1"/>
</dbReference>
<dbReference type="EC" id="1.6.5.-" evidence="6"/>
<dbReference type="GO" id="GO:0016655">
    <property type="term" value="F:oxidoreductase activity, acting on NAD(P)H, quinone or similar compound as acceptor"/>
    <property type="evidence" value="ECO:0007669"/>
    <property type="project" value="InterPro"/>
</dbReference>
<evidence type="ECO:0000313" key="9">
    <source>
        <dbReference type="Proteomes" id="UP000256585"/>
    </source>
</evidence>